<feature type="transmembrane region" description="Helical" evidence="1">
    <location>
        <begin position="504"/>
        <end position="527"/>
    </location>
</feature>
<sequence>MRDAWRYYWFQAQTDATTGVNGIIYFLRRIPVVGKKIPTKWYRTGALKSLLAILLNFMMLLTKPVITLLMMGLAFLVGNAYNDFIHPLPADFTLRIMVAVLVYSLGCLMLRGLIFRYAAINIKTIKLGEYFSLDRVALVRGTLLINQIIAVVIGPFLPLFILALITRNLWLLLVGLEMAIFSWRWQAFLPRLAWSHRQLGLMAQIVYWVSLWGVVAGVMITGQLAAFVNGVFSPLGFMIGLLALLAMEWYIHRFADDIPFLMASIQQATMALDKVAASRDQQFLAAGKAMQKKLTLDTNTTIKPTSRSGSNYLNALLFARYRQQLWKKLRTRLLWIGGIGVAFLVLIKLFAGQSVGDLTSIYGALFFPMYLSSLGAPIVQLLFVNCDSAMLYYPFYRQPKTILAGFFYRFWRIVQYNAVTGGLIFLFIFALQFVSSVPDAVNFYLVLLLEVCGMVLFFSFHELFIYYLIQPFTDDMSVVSPLYRFLYWGMYWVAWVFTQVQFSGYAYAILIGVVTLIYVAIGTAVIYRVAPKTFRIRY</sequence>
<proteinExistence type="predicted"/>
<feature type="transmembrane region" description="Helical" evidence="1">
    <location>
        <begin position="414"/>
        <end position="435"/>
    </location>
</feature>
<dbReference type="EMBL" id="AZCT01000017">
    <property type="protein sequence ID" value="KRK11559.1"/>
    <property type="molecule type" value="Genomic_DNA"/>
</dbReference>
<reference evidence="2 3" key="1">
    <citation type="journal article" date="2015" name="Genome Announc.">
        <title>Expanding the biotechnology potential of lactobacilli through comparative genomics of 213 strains and associated genera.</title>
        <authorList>
            <person name="Sun Z."/>
            <person name="Harris H.M."/>
            <person name="McCann A."/>
            <person name="Guo C."/>
            <person name="Argimon S."/>
            <person name="Zhang W."/>
            <person name="Yang X."/>
            <person name="Jeffery I.B."/>
            <person name="Cooney J.C."/>
            <person name="Kagawa T.F."/>
            <person name="Liu W."/>
            <person name="Song Y."/>
            <person name="Salvetti E."/>
            <person name="Wrobel A."/>
            <person name="Rasinkangas P."/>
            <person name="Parkhill J."/>
            <person name="Rea M.C."/>
            <person name="O'Sullivan O."/>
            <person name="Ritari J."/>
            <person name="Douillard F.P."/>
            <person name="Paul Ross R."/>
            <person name="Yang R."/>
            <person name="Briner A.E."/>
            <person name="Felis G.E."/>
            <person name="de Vos W.M."/>
            <person name="Barrangou R."/>
            <person name="Klaenhammer T.R."/>
            <person name="Caufield P.W."/>
            <person name="Cui Y."/>
            <person name="Zhang H."/>
            <person name="O'Toole P.W."/>
        </authorList>
    </citation>
    <scope>NUCLEOTIDE SEQUENCE [LARGE SCALE GENOMIC DNA]</scope>
    <source>
        <strain evidence="2 3">DSM 20178</strain>
    </source>
</reference>
<feature type="transmembrane region" description="Helical" evidence="1">
    <location>
        <begin position="169"/>
        <end position="185"/>
    </location>
</feature>
<feature type="transmembrane region" description="Helical" evidence="1">
    <location>
        <begin position="205"/>
        <end position="225"/>
    </location>
</feature>
<dbReference type="RefSeq" id="WP_010493049.1">
    <property type="nucleotide sequence ID" value="NZ_AZCT01000017.1"/>
</dbReference>
<feature type="transmembrane region" description="Helical" evidence="1">
    <location>
        <begin position="371"/>
        <end position="393"/>
    </location>
</feature>
<evidence type="ECO:0000256" key="1">
    <source>
        <dbReference type="SAM" id="Phobius"/>
    </source>
</evidence>
<feature type="transmembrane region" description="Helical" evidence="1">
    <location>
        <begin position="50"/>
        <end position="76"/>
    </location>
</feature>
<dbReference type="AlphaFoldDB" id="A0A0R1EY28"/>
<accession>A0A0R1EY28</accession>
<organism evidence="2 3">
    <name type="scientific">Lacticaseibacillus zeae DSM 20178 = KCTC 3804</name>
    <dbReference type="NCBI Taxonomy" id="1423816"/>
    <lineage>
        <taxon>Bacteria</taxon>
        <taxon>Bacillati</taxon>
        <taxon>Bacillota</taxon>
        <taxon>Bacilli</taxon>
        <taxon>Lactobacillales</taxon>
        <taxon>Lactobacillaceae</taxon>
        <taxon>Lacticaseibacillus</taxon>
    </lineage>
</organism>
<feature type="transmembrane region" description="Helical" evidence="1">
    <location>
        <begin position="231"/>
        <end position="251"/>
    </location>
</feature>
<feature type="transmembrane region" description="Helical" evidence="1">
    <location>
        <begin position="333"/>
        <end position="351"/>
    </location>
</feature>
<dbReference type="PATRIC" id="fig|1423816.3.peg.1173"/>
<feature type="transmembrane region" description="Helical" evidence="1">
    <location>
        <begin position="441"/>
        <end position="469"/>
    </location>
</feature>
<feature type="transmembrane region" description="Helical" evidence="1">
    <location>
        <begin position="96"/>
        <end position="118"/>
    </location>
</feature>
<keyword evidence="1" id="KW-1133">Transmembrane helix</keyword>
<evidence type="ECO:0000313" key="3">
    <source>
        <dbReference type="Proteomes" id="UP000051984"/>
    </source>
</evidence>
<gene>
    <name evidence="2" type="ORF">FD51_GL001133</name>
</gene>
<keyword evidence="1" id="KW-0472">Membrane</keyword>
<keyword evidence="1" id="KW-0812">Transmembrane</keyword>
<protein>
    <submittedName>
        <fullName evidence="2">Uncharacterized protein</fullName>
    </submittedName>
</protein>
<dbReference type="Proteomes" id="UP000051984">
    <property type="component" value="Unassembled WGS sequence"/>
</dbReference>
<feature type="transmembrane region" description="Helical" evidence="1">
    <location>
        <begin position="481"/>
        <end position="498"/>
    </location>
</feature>
<evidence type="ECO:0000313" key="2">
    <source>
        <dbReference type="EMBL" id="KRK11559.1"/>
    </source>
</evidence>
<dbReference type="eggNOG" id="ENOG502Z8J5">
    <property type="taxonomic scope" value="Bacteria"/>
</dbReference>
<feature type="transmembrane region" description="Helical" evidence="1">
    <location>
        <begin position="138"/>
        <end position="163"/>
    </location>
</feature>
<comment type="caution">
    <text evidence="2">The sequence shown here is derived from an EMBL/GenBank/DDBJ whole genome shotgun (WGS) entry which is preliminary data.</text>
</comment>
<name>A0A0R1EY28_LACZE</name>